<keyword evidence="4" id="KW-1185">Reference proteome</keyword>
<evidence type="ECO:0000256" key="2">
    <source>
        <dbReference type="SAM" id="Phobius"/>
    </source>
</evidence>
<organism evidence="3 4">
    <name type="scientific">Geranomyces variabilis</name>
    <dbReference type="NCBI Taxonomy" id="109894"/>
    <lineage>
        <taxon>Eukaryota</taxon>
        <taxon>Fungi</taxon>
        <taxon>Fungi incertae sedis</taxon>
        <taxon>Chytridiomycota</taxon>
        <taxon>Chytridiomycota incertae sedis</taxon>
        <taxon>Chytridiomycetes</taxon>
        <taxon>Spizellomycetales</taxon>
        <taxon>Powellomycetaceae</taxon>
        <taxon>Geranomyces</taxon>
    </lineage>
</organism>
<protein>
    <submittedName>
        <fullName evidence="3">Uncharacterized protein</fullName>
    </submittedName>
</protein>
<feature type="transmembrane region" description="Helical" evidence="2">
    <location>
        <begin position="282"/>
        <end position="304"/>
    </location>
</feature>
<gene>
    <name evidence="3" type="ORF">HDU87_003157</name>
</gene>
<reference evidence="3" key="1">
    <citation type="submission" date="2020-05" db="EMBL/GenBank/DDBJ databases">
        <title>Phylogenomic resolution of chytrid fungi.</title>
        <authorList>
            <person name="Stajich J.E."/>
            <person name="Amses K."/>
            <person name="Simmons R."/>
            <person name="Seto K."/>
            <person name="Myers J."/>
            <person name="Bonds A."/>
            <person name="Quandt C.A."/>
            <person name="Barry K."/>
            <person name="Liu P."/>
            <person name="Grigoriev I."/>
            <person name="Longcore J.E."/>
            <person name="James T.Y."/>
        </authorList>
    </citation>
    <scope>NUCLEOTIDE SEQUENCE</scope>
    <source>
        <strain evidence="3">JEL0379</strain>
    </source>
</reference>
<feature type="compositionally biased region" description="Gly residues" evidence="1">
    <location>
        <begin position="101"/>
        <end position="111"/>
    </location>
</feature>
<feature type="transmembrane region" description="Helical" evidence="2">
    <location>
        <begin position="237"/>
        <end position="261"/>
    </location>
</feature>
<name>A0AAD5TM47_9FUNG</name>
<keyword evidence="2" id="KW-0472">Membrane</keyword>
<evidence type="ECO:0000313" key="4">
    <source>
        <dbReference type="Proteomes" id="UP001212152"/>
    </source>
</evidence>
<accession>A0AAD5TM47</accession>
<feature type="region of interest" description="Disordered" evidence="1">
    <location>
        <begin position="94"/>
        <end position="122"/>
    </location>
</feature>
<evidence type="ECO:0000256" key="1">
    <source>
        <dbReference type="SAM" id="MobiDB-lite"/>
    </source>
</evidence>
<keyword evidence="2" id="KW-1133">Transmembrane helix</keyword>
<dbReference type="EMBL" id="JADGJQ010000022">
    <property type="protein sequence ID" value="KAJ3179198.1"/>
    <property type="molecule type" value="Genomic_DNA"/>
</dbReference>
<dbReference type="Proteomes" id="UP001212152">
    <property type="component" value="Unassembled WGS sequence"/>
</dbReference>
<comment type="caution">
    <text evidence="3">The sequence shown here is derived from an EMBL/GenBank/DDBJ whole genome shotgun (WGS) entry which is preliminary data.</text>
</comment>
<evidence type="ECO:0000313" key="3">
    <source>
        <dbReference type="EMBL" id="KAJ3179198.1"/>
    </source>
</evidence>
<dbReference type="AlphaFoldDB" id="A0AAD5TM47"/>
<sequence>MLYWIMYRNMFSASHSSPWTIPIFSLMHGLQRVIWIRVKFSESYHRLVTLLPEYLAAWGMSRLTDVVLLPQHQPSGASSSSTATFVDPFADDDADVEEQRGGGGGRGGGGTNSTAPNSTAPPRAAAGVILRTAIVTNDADHKKPTKNPPSLKRAFSSSAAAAAPSLSITNLGPAVPAPPKYTYPAYLVAQSIYESHELLAQLLTISSFTLSILILPQSGNAPAYPTLTSFDPTHKTILLAETLATLGAEILAAAVGHAWVWRVTGKHVLKEFARFASARPRTVVLVFATAVHVLYDSSLMLIFLRFNG</sequence>
<keyword evidence="2" id="KW-0812">Transmembrane</keyword>
<proteinExistence type="predicted"/>